<dbReference type="PANTHER" id="PTHR11102">
    <property type="entry name" value="SEL-1-LIKE PROTEIN"/>
    <property type="match status" value="1"/>
</dbReference>
<dbReference type="InterPro" id="IPR011990">
    <property type="entry name" value="TPR-like_helical_dom_sf"/>
</dbReference>
<evidence type="ECO:0000313" key="2">
    <source>
        <dbReference type="EMBL" id="GER05230.1"/>
    </source>
</evidence>
<dbReference type="Proteomes" id="UP000324996">
    <property type="component" value="Unassembled WGS sequence"/>
</dbReference>
<dbReference type="PANTHER" id="PTHR11102:SF160">
    <property type="entry name" value="ERAD-ASSOCIATED E3 UBIQUITIN-PROTEIN LIGASE COMPONENT HRD3"/>
    <property type="match status" value="1"/>
</dbReference>
<dbReference type="InterPro" id="IPR006597">
    <property type="entry name" value="Sel1-like"/>
</dbReference>
<dbReference type="SMART" id="SM00671">
    <property type="entry name" value="SEL1"/>
    <property type="match status" value="1"/>
</dbReference>
<evidence type="ECO:0000256" key="1">
    <source>
        <dbReference type="SAM" id="SignalP"/>
    </source>
</evidence>
<feature type="chain" id="PRO_5023096712" description="Sel1 repeat family protein" evidence="1">
    <location>
        <begin position="22"/>
        <end position="153"/>
    </location>
</feature>
<feature type="signal peptide" evidence="1">
    <location>
        <begin position="1"/>
        <end position="21"/>
    </location>
</feature>
<accession>A0A5A7NCN1</accession>
<dbReference type="Pfam" id="PF08238">
    <property type="entry name" value="Sel1"/>
    <property type="match status" value="3"/>
</dbReference>
<comment type="caution">
    <text evidence="2">The sequence shown here is derived from an EMBL/GenBank/DDBJ whole genome shotgun (WGS) entry which is preliminary data.</text>
</comment>
<name>A0A5A7NCN1_9PROT</name>
<dbReference type="SUPFAM" id="SSF81901">
    <property type="entry name" value="HCP-like"/>
    <property type="match status" value="1"/>
</dbReference>
<protein>
    <recommendedName>
        <fullName evidence="4">Sel1 repeat family protein</fullName>
    </recommendedName>
</protein>
<dbReference type="EMBL" id="BKCN01000020">
    <property type="protein sequence ID" value="GER05230.1"/>
    <property type="molecule type" value="Genomic_DNA"/>
</dbReference>
<dbReference type="AlphaFoldDB" id="A0A5A7NCN1"/>
<sequence length="153" mass="16812">MTRICALFGLWFICFSGAVFAQTEADTLGKSGIETGSASGPEKAEEFLAMGTALLARGEDGDWAKALPWLEKAAQKGAPVTLLIADLYHQGVGVEQNLEKAAFWFHISAETGNALAQYELGRLYLDGRGLKKMRFRPFYICNWPMMDCAIPKD</sequence>
<gene>
    <name evidence="2" type="ORF">JCM17846_29120</name>
</gene>
<keyword evidence="1" id="KW-0732">Signal</keyword>
<reference evidence="2 3" key="1">
    <citation type="submission" date="2019-09" db="EMBL/GenBank/DDBJ databases">
        <title>NBRP : Genome information of microbial organism related human and environment.</title>
        <authorList>
            <person name="Hattori M."/>
            <person name="Oshima K."/>
            <person name="Inaba H."/>
            <person name="Suda W."/>
            <person name="Sakamoto M."/>
            <person name="Iino T."/>
            <person name="Kitahara M."/>
            <person name="Oshida Y."/>
            <person name="Iida T."/>
            <person name="Kudo T."/>
            <person name="Itoh T."/>
            <person name="Ohkuma M."/>
        </authorList>
    </citation>
    <scope>NUCLEOTIDE SEQUENCE [LARGE SCALE GENOMIC DNA]</scope>
    <source>
        <strain evidence="2 3">Q-1</strain>
    </source>
</reference>
<dbReference type="RefSeq" id="WP_150007348.1">
    <property type="nucleotide sequence ID" value="NZ_BKCN01000020.1"/>
</dbReference>
<evidence type="ECO:0008006" key="4">
    <source>
        <dbReference type="Google" id="ProtNLM"/>
    </source>
</evidence>
<proteinExistence type="predicted"/>
<keyword evidence="3" id="KW-1185">Reference proteome</keyword>
<organism evidence="2 3">
    <name type="scientific">Iodidimonas nitroreducens</name>
    <dbReference type="NCBI Taxonomy" id="1236968"/>
    <lineage>
        <taxon>Bacteria</taxon>
        <taxon>Pseudomonadati</taxon>
        <taxon>Pseudomonadota</taxon>
        <taxon>Alphaproteobacteria</taxon>
        <taxon>Iodidimonadales</taxon>
        <taxon>Iodidimonadaceae</taxon>
        <taxon>Iodidimonas</taxon>
    </lineage>
</organism>
<dbReference type="InterPro" id="IPR050767">
    <property type="entry name" value="Sel1_AlgK"/>
</dbReference>
<dbReference type="Gene3D" id="1.25.40.10">
    <property type="entry name" value="Tetratricopeptide repeat domain"/>
    <property type="match status" value="1"/>
</dbReference>
<evidence type="ECO:0000313" key="3">
    <source>
        <dbReference type="Proteomes" id="UP000324996"/>
    </source>
</evidence>